<accession>A0A1I0C303</accession>
<evidence type="ECO:0000259" key="1">
    <source>
        <dbReference type="Pfam" id="PF04909"/>
    </source>
</evidence>
<dbReference type="Pfam" id="PF04909">
    <property type="entry name" value="Amidohydro_2"/>
    <property type="match status" value="1"/>
</dbReference>
<dbReference type="Gene3D" id="3.20.20.140">
    <property type="entry name" value="Metal-dependent hydrolases"/>
    <property type="match status" value="1"/>
</dbReference>
<evidence type="ECO:0000313" key="2">
    <source>
        <dbReference type="EMBL" id="SET13489.1"/>
    </source>
</evidence>
<gene>
    <name evidence="2" type="ORF">SAMN05421811_102146</name>
</gene>
<dbReference type="Proteomes" id="UP000199361">
    <property type="component" value="Unassembled WGS sequence"/>
</dbReference>
<reference evidence="2 3" key="1">
    <citation type="submission" date="2016-10" db="EMBL/GenBank/DDBJ databases">
        <authorList>
            <person name="de Groot N.N."/>
        </authorList>
    </citation>
    <scope>NUCLEOTIDE SEQUENCE [LARGE SCALE GENOMIC DNA]</scope>
    <source>
        <strain evidence="2 3">CGMCC 4.5598</strain>
    </source>
</reference>
<dbReference type="STRING" id="568860.SAMN05421811_102146"/>
<dbReference type="AlphaFoldDB" id="A0A1I0C303"/>
<organism evidence="2 3">
    <name type="scientific">Nonomuraea wenchangensis</name>
    <dbReference type="NCBI Taxonomy" id="568860"/>
    <lineage>
        <taxon>Bacteria</taxon>
        <taxon>Bacillati</taxon>
        <taxon>Actinomycetota</taxon>
        <taxon>Actinomycetes</taxon>
        <taxon>Streptosporangiales</taxon>
        <taxon>Streptosporangiaceae</taxon>
        <taxon>Nonomuraea</taxon>
    </lineage>
</organism>
<dbReference type="InterPro" id="IPR006680">
    <property type="entry name" value="Amidohydro-rel"/>
</dbReference>
<name>A0A1I0C303_9ACTN</name>
<proteinExistence type="predicted"/>
<feature type="domain" description="Amidohydrolase-related" evidence="1">
    <location>
        <begin position="151"/>
        <end position="382"/>
    </location>
</feature>
<dbReference type="OrthoDB" id="8244441at2"/>
<dbReference type="PANTHER" id="PTHR43383:SF2">
    <property type="entry name" value="AMIDOHYDROLASE 2 FAMILY PROTEIN"/>
    <property type="match status" value="1"/>
</dbReference>
<dbReference type="RefSeq" id="WP_091077530.1">
    <property type="nucleotide sequence ID" value="NZ_FOHX01000002.1"/>
</dbReference>
<dbReference type="SUPFAM" id="SSF51556">
    <property type="entry name" value="Metallo-dependent hydrolases"/>
    <property type="match status" value="1"/>
</dbReference>
<dbReference type="InterPro" id="IPR032466">
    <property type="entry name" value="Metal_Hydrolase"/>
</dbReference>
<protein>
    <recommendedName>
        <fullName evidence="1">Amidohydrolase-related domain-containing protein</fullName>
    </recommendedName>
</protein>
<evidence type="ECO:0000313" key="3">
    <source>
        <dbReference type="Proteomes" id="UP000199361"/>
    </source>
</evidence>
<dbReference type="EMBL" id="FOHX01000002">
    <property type="protein sequence ID" value="SET13489.1"/>
    <property type="molecule type" value="Genomic_DNA"/>
</dbReference>
<dbReference type="GO" id="GO:0016787">
    <property type="term" value="F:hydrolase activity"/>
    <property type="evidence" value="ECO:0007669"/>
    <property type="project" value="InterPro"/>
</dbReference>
<dbReference type="PANTHER" id="PTHR43383">
    <property type="entry name" value="NODULIN 6"/>
    <property type="match status" value="1"/>
</dbReference>
<keyword evidence="3" id="KW-1185">Reference proteome</keyword>
<sequence length="386" mass="42283">MSTETPDAALETELAALPLVDHHVHGASADDLGRDVFETLVTESDRPIPAFMTQFDSQIGFAIRRWCAPVLGLPAHASPEDYLARRAELGAAEVNRLLLTASGVGRYVVETGYRGDDVLSPAGMTAVSGRPAHEVVRVERVMEDVAASGVAAADLPGRFREELRRRTEHAAGLKSIVAYRHGFAFDPAPPGEREAVAAAGRWLADAERTGEWRVSDPVLLRLGLWAAAERGLPLQLHAGYGDPDVELHLCDPLLLTRWLKLVEPTGTDVLLLHCYPYHRNAGYLAQVFPHVYFDVGLGVNYTGSRSAELIAESLELAPFAKILFSSDAWGPAELHFLGAHLFRRGLGRALRHWVDAGEWSERDAVRVARMIGVDNALRVYRLEDAP</sequence>